<keyword evidence="4 5" id="KW-0804">Transcription</keyword>
<dbReference type="RefSeq" id="WP_344956571.1">
    <property type="nucleotide sequence ID" value="NZ_BAABCX010000002.1"/>
</dbReference>
<evidence type="ECO:0000313" key="6">
    <source>
        <dbReference type="EMBL" id="GAA3536704.1"/>
    </source>
</evidence>
<evidence type="ECO:0000256" key="2">
    <source>
        <dbReference type="ARBA" id="ARBA00023015"/>
    </source>
</evidence>
<evidence type="ECO:0000256" key="5">
    <source>
        <dbReference type="HAMAP-Rule" id="MF_01178"/>
    </source>
</evidence>
<keyword evidence="1 5" id="KW-0963">Cytoplasm</keyword>
<keyword evidence="7" id="KW-1185">Reference proteome</keyword>
<comment type="subcellular location">
    <subcellularLocation>
        <location evidence="5">Cytoplasm</location>
    </subcellularLocation>
</comment>
<dbReference type="InterPro" id="IPR038208">
    <property type="entry name" value="Tscrpt_reg_Crl_sf"/>
</dbReference>
<dbReference type="Proteomes" id="UP001500795">
    <property type="component" value="Unassembled WGS sequence"/>
</dbReference>
<sequence length="132" mass="15101">MTTEKATHHQLLRKLAAIGPYLRGEVSDESEYFFDCLAVCASAKAAPEQREFWGWWMTLTMKNEETFEFHYTLGFYDAAGEWRSQEVPKKHQDEVVRTLREFYEKLNLCLDGLALKAVPSPALGESHLLSAA</sequence>
<gene>
    <name evidence="5 6" type="primary">crl</name>
    <name evidence="6" type="ORF">GCM10022394_15360</name>
</gene>
<keyword evidence="2 5" id="KW-0805">Transcription regulation</keyword>
<feature type="region of interest" description="Essential for activity" evidence="5">
    <location>
        <begin position="98"/>
        <end position="121"/>
    </location>
</feature>
<name>A0ABP6VIW4_9GAMM</name>
<dbReference type="EMBL" id="BAABCX010000002">
    <property type="protein sequence ID" value="GAA3536704.1"/>
    <property type="molecule type" value="Genomic_DNA"/>
</dbReference>
<protein>
    <recommendedName>
        <fullName evidence="5">Sigma factor-binding protein Crl</fullName>
    </recommendedName>
</protein>
<accession>A0ABP6VIW4</accession>
<comment type="function">
    <text evidence="5">Binds to the sigma-S subunit of RNA polymerase, activating expression of sigma-S-regulated genes. Stimulates RNA polymerase holoenzyme formation and may bind to several other sigma factors, such as sigma-70 and sigma-32.</text>
</comment>
<dbReference type="Pfam" id="PF07417">
    <property type="entry name" value="Crl"/>
    <property type="match status" value="1"/>
</dbReference>
<evidence type="ECO:0000256" key="4">
    <source>
        <dbReference type="ARBA" id="ARBA00023163"/>
    </source>
</evidence>
<proteinExistence type="inferred from homology"/>
<keyword evidence="3 5" id="KW-0010">Activator</keyword>
<evidence type="ECO:0000313" key="7">
    <source>
        <dbReference type="Proteomes" id="UP001500795"/>
    </source>
</evidence>
<organism evidence="6 7">
    <name type="scientific">Zobellella aerophila</name>
    <dbReference type="NCBI Taxonomy" id="870480"/>
    <lineage>
        <taxon>Bacteria</taxon>
        <taxon>Pseudomonadati</taxon>
        <taxon>Pseudomonadota</taxon>
        <taxon>Gammaproteobacteria</taxon>
        <taxon>Aeromonadales</taxon>
        <taxon>Aeromonadaceae</taxon>
        <taxon>Zobellella</taxon>
    </lineage>
</organism>
<reference evidence="7" key="1">
    <citation type="journal article" date="2019" name="Int. J. Syst. Evol. Microbiol.">
        <title>The Global Catalogue of Microorganisms (GCM) 10K type strain sequencing project: providing services to taxonomists for standard genome sequencing and annotation.</title>
        <authorList>
            <consortium name="The Broad Institute Genomics Platform"/>
            <consortium name="The Broad Institute Genome Sequencing Center for Infectious Disease"/>
            <person name="Wu L."/>
            <person name="Ma J."/>
        </authorList>
    </citation>
    <scope>NUCLEOTIDE SEQUENCE [LARGE SCALE GENOMIC DNA]</scope>
    <source>
        <strain evidence="7">JCM 17110</strain>
    </source>
</reference>
<dbReference type="HAMAP" id="MF_01178">
    <property type="entry name" value="Crl"/>
    <property type="match status" value="1"/>
</dbReference>
<evidence type="ECO:0000256" key="1">
    <source>
        <dbReference type="ARBA" id="ARBA00022490"/>
    </source>
</evidence>
<evidence type="ECO:0000256" key="3">
    <source>
        <dbReference type="ARBA" id="ARBA00023159"/>
    </source>
</evidence>
<comment type="caution">
    <text evidence="6">The sequence shown here is derived from an EMBL/GenBank/DDBJ whole genome shotgun (WGS) entry which is preliminary data.</text>
</comment>
<comment type="similarity">
    <text evidence="5">Belongs to the Crl family.</text>
</comment>
<dbReference type="NCBIfam" id="NF008217">
    <property type="entry name" value="PRK10984.1"/>
    <property type="match status" value="1"/>
</dbReference>
<dbReference type="Gene3D" id="3.30.310.230">
    <property type="entry name" value="Sigma factor-binding protein Crl monomer"/>
    <property type="match status" value="1"/>
</dbReference>
<dbReference type="InterPro" id="IPR009986">
    <property type="entry name" value="Tscrpt_reg_Crl"/>
</dbReference>